<organism evidence="1 2">
    <name type="scientific">Athelia psychrophila</name>
    <dbReference type="NCBI Taxonomy" id="1759441"/>
    <lineage>
        <taxon>Eukaryota</taxon>
        <taxon>Fungi</taxon>
        <taxon>Dikarya</taxon>
        <taxon>Basidiomycota</taxon>
        <taxon>Agaricomycotina</taxon>
        <taxon>Agaricomycetes</taxon>
        <taxon>Agaricomycetidae</taxon>
        <taxon>Atheliales</taxon>
        <taxon>Atheliaceae</taxon>
        <taxon>Athelia</taxon>
    </lineage>
</organism>
<gene>
    <name evidence="1" type="ORF">FIBSPDRAFT_871460</name>
</gene>
<keyword evidence="2" id="KW-1185">Reference proteome</keyword>
<accession>A0A166A814</accession>
<sequence>MKQIRGLSLLASIPAPILIHSRIRHHSPPQDCKISFLHALPYPHAFESDSCGEENAGGPITEGYICESGAWMPFEWLFGAWVWGSI</sequence>
<dbReference type="Proteomes" id="UP000076532">
    <property type="component" value="Unassembled WGS sequence"/>
</dbReference>
<evidence type="ECO:0000313" key="1">
    <source>
        <dbReference type="EMBL" id="KZP11339.1"/>
    </source>
</evidence>
<evidence type="ECO:0000313" key="2">
    <source>
        <dbReference type="Proteomes" id="UP000076532"/>
    </source>
</evidence>
<protein>
    <submittedName>
        <fullName evidence="1">Uncharacterized protein</fullName>
    </submittedName>
</protein>
<dbReference type="EMBL" id="KV417664">
    <property type="protein sequence ID" value="KZP11339.1"/>
    <property type="molecule type" value="Genomic_DNA"/>
</dbReference>
<name>A0A166A814_9AGAM</name>
<proteinExistence type="predicted"/>
<dbReference type="AlphaFoldDB" id="A0A166A814"/>
<reference evidence="1 2" key="1">
    <citation type="journal article" date="2016" name="Mol. Biol. Evol.">
        <title>Comparative Genomics of Early-Diverging Mushroom-Forming Fungi Provides Insights into the Origins of Lignocellulose Decay Capabilities.</title>
        <authorList>
            <person name="Nagy L.G."/>
            <person name="Riley R."/>
            <person name="Tritt A."/>
            <person name="Adam C."/>
            <person name="Daum C."/>
            <person name="Floudas D."/>
            <person name="Sun H."/>
            <person name="Yadav J.S."/>
            <person name="Pangilinan J."/>
            <person name="Larsson K.H."/>
            <person name="Matsuura K."/>
            <person name="Barry K."/>
            <person name="Labutti K."/>
            <person name="Kuo R."/>
            <person name="Ohm R.A."/>
            <person name="Bhattacharya S.S."/>
            <person name="Shirouzu T."/>
            <person name="Yoshinaga Y."/>
            <person name="Martin F.M."/>
            <person name="Grigoriev I.V."/>
            <person name="Hibbett D.S."/>
        </authorList>
    </citation>
    <scope>NUCLEOTIDE SEQUENCE [LARGE SCALE GENOMIC DNA]</scope>
    <source>
        <strain evidence="1 2">CBS 109695</strain>
    </source>
</reference>